<gene>
    <name evidence="1" type="ORF">AVEN_201198_1</name>
</gene>
<organism evidence="1 2">
    <name type="scientific">Araneus ventricosus</name>
    <name type="common">Orbweaver spider</name>
    <name type="synonym">Epeira ventricosa</name>
    <dbReference type="NCBI Taxonomy" id="182803"/>
    <lineage>
        <taxon>Eukaryota</taxon>
        <taxon>Metazoa</taxon>
        <taxon>Ecdysozoa</taxon>
        <taxon>Arthropoda</taxon>
        <taxon>Chelicerata</taxon>
        <taxon>Arachnida</taxon>
        <taxon>Araneae</taxon>
        <taxon>Araneomorphae</taxon>
        <taxon>Entelegynae</taxon>
        <taxon>Araneoidea</taxon>
        <taxon>Araneidae</taxon>
        <taxon>Araneus</taxon>
    </lineage>
</organism>
<dbReference type="EMBL" id="BGPR01113936">
    <property type="protein sequence ID" value="GBM99522.1"/>
    <property type="molecule type" value="Genomic_DNA"/>
</dbReference>
<protein>
    <submittedName>
        <fullName evidence="1">Uncharacterized protein</fullName>
    </submittedName>
</protein>
<accession>A0A4Y2KDQ3</accession>
<name>A0A4Y2KDQ3_ARAVE</name>
<dbReference type="Proteomes" id="UP000499080">
    <property type="component" value="Unassembled WGS sequence"/>
</dbReference>
<evidence type="ECO:0000313" key="2">
    <source>
        <dbReference type="Proteomes" id="UP000499080"/>
    </source>
</evidence>
<dbReference type="AlphaFoldDB" id="A0A4Y2KDQ3"/>
<keyword evidence="2" id="KW-1185">Reference proteome</keyword>
<proteinExistence type="predicted"/>
<feature type="non-terminal residue" evidence="1">
    <location>
        <position position="1"/>
    </location>
</feature>
<reference evidence="1 2" key="1">
    <citation type="journal article" date="2019" name="Sci. Rep.">
        <title>Orb-weaving spider Araneus ventricosus genome elucidates the spidroin gene catalogue.</title>
        <authorList>
            <person name="Kono N."/>
            <person name="Nakamura H."/>
            <person name="Ohtoshi R."/>
            <person name="Moran D.A.P."/>
            <person name="Shinohara A."/>
            <person name="Yoshida Y."/>
            <person name="Fujiwara M."/>
            <person name="Mori M."/>
            <person name="Tomita M."/>
            <person name="Arakawa K."/>
        </authorList>
    </citation>
    <scope>NUCLEOTIDE SEQUENCE [LARGE SCALE GENOMIC DNA]</scope>
</reference>
<sequence length="47" mass="5223">GTGLSDFAMEIEPNEERKGQFITGNENAALFTAKLLKNCISDRQHLN</sequence>
<comment type="caution">
    <text evidence="1">The sequence shown here is derived from an EMBL/GenBank/DDBJ whole genome shotgun (WGS) entry which is preliminary data.</text>
</comment>
<evidence type="ECO:0000313" key="1">
    <source>
        <dbReference type="EMBL" id="GBM99522.1"/>
    </source>
</evidence>